<feature type="transmembrane region" description="Helical" evidence="5">
    <location>
        <begin position="318"/>
        <end position="338"/>
    </location>
</feature>
<evidence type="ECO:0000259" key="6">
    <source>
        <dbReference type="PROSITE" id="PS50801"/>
    </source>
</evidence>
<keyword evidence="4 5" id="KW-0472">Membrane</keyword>
<evidence type="ECO:0000256" key="2">
    <source>
        <dbReference type="ARBA" id="ARBA00022692"/>
    </source>
</evidence>
<comment type="caution">
    <text evidence="7">The sequence shown here is derived from an EMBL/GenBank/DDBJ whole genome shotgun (WGS) entry which is preliminary data.</text>
</comment>
<dbReference type="CDD" id="cd07042">
    <property type="entry name" value="STAS_SulP_like_sulfate_transporter"/>
    <property type="match status" value="1"/>
</dbReference>
<feature type="transmembrane region" description="Helical" evidence="5">
    <location>
        <begin position="196"/>
        <end position="219"/>
    </location>
</feature>
<comment type="subcellular location">
    <subcellularLocation>
        <location evidence="1">Membrane</location>
        <topology evidence="1">Multi-pass membrane protein</topology>
    </subcellularLocation>
</comment>
<keyword evidence="2 5" id="KW-0812">Transmembrane</keyword>
<dbReference type="InterPro" id="IPR001902">
    <property type="entry name" value="SLC26A/SulP_fam"/>
</dbReference>
<dbReference type="EMBL" id="PXVD01000025">
    <property type="protein sequence ID" value="MDJ1372399.1"/>
    <property type="molecule type" value="Genomic_DNA"/>
</dbReference>
<dbReference type="Gene3D" id="3.30.750.24">
    <property type="entry name" value="STAS domain"/>
    <property type="match status" value="1"/>
</dbReference>
<evidence type="ECO:0000256" key="4">
    <source>
        <dbReference type="ARBA" id="ARBA00023136"/>
    </source>
</evidence>
<feature type="transmembrane region" description="Helical" evidence="5">
    <location>
        <begin position="124"/>
        <end position="149"/>
    </location>
</feature>
<dbReference type="InterPro" id="IPR011547">
    <property type="entry name" value="SLC26A/SulP_dom"/>
</dbReference>
<feature type="transmembrane region" description="Helical" evidence="5">
    <location>
        <begin position="37"/>
        <end position="54"/>
    </location>
</feature>
<dbReference type="InterPro" id="IPR036513">
    <property type="entry name" value="STAS_dom_sf"/>
</dbReference>
<evidence type="ECO:0000256" key="3">
    <source>
        <dbReference type="ARBA" id="ARBA00022989"/>
    </source>
</evidence>
<gene>
    <name evidence="7" type="ORF">C7K25_13650</name>
</gene>
<dbReference type="Pfam" id="PF00916">
    <property type="entry name" value="Sulfate_transp"/>
    <property type="match status" value="1"/>
</dbReference>
<feature type="transmembrane region" description="Helical" evidence="5">
    <location>
        <begin position="169"/>
        <end position="189"/>
    </location>
</feature>
<dbReference type="InterPro" id="IPR002645">
    <property type="entry name" value="STAS_dom"/>
</dbReference>
<dbReference type="PANTHER" id="PTHR11814">
    <property type="entry name" value="SULFATE TRANSPORTER"/>
    <property type="match status" value="1"/>
</dbReference>
<evidence type="ECO:0000256" key="5">
    <source>
        <dbReference type="SAM" id="Phobius"/>
    </source>
</evidence>
<dbReference type="SUPFAM" id="SSF52091">
    <property type="entry name" value="SpoIIaa-like"/>
    <property type="match status" value="1"/>
</dbReference>
<keyword evidence="3 5" id="KW-1133">Transmembrane helix</keyword>
<dbReference type="Proteomes" id="UP001170379">
    <property type="component" value="Unassembled WGS sequence"/>
</dbReference>
<evidence type="ECO:0000256" key="1">
    <source>
        <dbReference type="ARBA" id="ARBA00004141"/>
    </source>
</evidence>
<name>A0ABT7CB37_9MICO</name>
<dbReference type="Pfam" id="PF01740">
    <property type="entry name" value="STAS"/>
    <property type="match status" value="1"/>
</dbReference>
<keyword evidence="8" id="KW-1185">Reference proteome</keyword>
<reference evidence="7" key="2">
    <citation type="journal article" date="2022" name="Sci. Rep.">
        <title>In silico prediction of the enzymes involved in the degradation of the herbicide molinate by Gulosibacter molinativorax ON4T.</title>
        <authorList>
            <person name="Lopes A.R."/>
            <person name="Bunin E."/>
            <person name="Viana A.T."/>
            <person name="Froufe H."/>
            <person name="Munoz-Merida A."/>
            <person name="Pinho D."/>
            <person name="Figueiredo J."/>
            <person name="Barroso C."/>
            <person name="Vaz-Moreira I."/>
            <person name="Bellanger X."/>
            <person name="Egas C."/>
            <person name="Nunes O.C."/>
        </authorList>
    </citation>
    <scope>NUCLEOTIDE SEQUENCE</scope>
    <source>
        <strain evidence="7">ON4</strain>
    </source>
</reference>
<protein>
    <submittedName>
        <fullName evidence="7">SulP family inorganic anion transporter</fullName>
    </submittedName>
</protein>
<feature type="domain" description="STAS" evidence="6">
    <location>
        <begin position="426"/>
        <end position="549"/>
    </location>
</feature>
<feature type="transmembrane region" description="Helical" evidence="5">
    <location>
        <begin position="61"/>
        <end position="81"/>
    </location>
</feature>
<feature type="transmembrane region" description="Helical" evidence="5">
    <location>
        <begin position="87"/>
        <end position="112"/>
    </location>
</feature>
<organism evidence="7 8">
    <name type="scientific">Gulosibacter molinativorax</name>
    <dbReference type="NCBI Taxonomy" id="256821"/>
    <lineage>
        <taxon>Bacteria</taxon>
        <taxon>Bacillati</taxon>
        <taxon>Actinomycetota</taxon>
        <taxon>Actinomycetes</taxon>
        <taxon>Micrococcales</taxon>
        <taxon>Microbacteriaceae</taxon>
        <taxon>Gulosibacter</taxon>
    </lineage>
</organism>
<feature type="transmembrane region" description="Helical" evidence="5">
    <location>
        <begin position="239"/>
        <end position="257"/>
    </location>
</feature>
<proteinExistence type="predicted"/>
<sequence length="577" mass="60034">MGYQRAWLWSDLRAGVVLSALLIPAGMGYAVASGLPAYTGLYATIVPLIAYAIFGPSRILVLGPDSSLAPIIAAAIIPLAVGDSDHAVALAGLLAIMVGILLFVGGLLRLGFLTSLLSKPIQIGYLNAIALIVLVSQIPGLLGFSSSGAALAERVTGIVRAVTNGEVQVIPALIGFGSILVMLFFKWVIRQAGLGILLAVLVASVITAVWQLGGVIPVVGPMPGGLPTPALGGLAWGDVGMLVAPALGLALIAFADTSVLSRTMAARRGESVDGSREMIGLGIANAAGGAFGGFPISASTSRTPVAEQAGSKTQFTGVVGAVAVLLFMLVVPGVTAYLPNAALAAVVIVAASSLIDVPAYVRLWRNDPPEAVLSSFAFVGVFLVGVLEGIVLAIVLSFVAMAWRVSRPYRAELGHVRGLRGYHDVTRHEAERIDGVVIARFDAPLFFANASLFTDFMRRTVDAAVNAAALEGRPAIETVILASEPITDIDSTAMDEILTLDTYLSARGMKLIFAEMKGPVRDHFANYELVQRFPPDRFAPTVGAAVDAITGQLRTDIAGPDVLGTDGSDRDRRLPEG</sequence>
<feature type="transmembrane region" description="Helical" evidence="5">
    <location>
        <begin position="278"/>
        <end position="298"/>
    </location>
</feature>
<reference evidence="7" key="1">
    <citation type="submission" date="2018-03" db="EMBL/GenBank/DDBJ databases">
        <authorList>
            <person name="Nunes O.C."/>
            <person name="Lopes A.R."/>
            <person name="Froufe H."/>
            <person name="Munoz-Merida A."/>
            <person name="Barroso C."/>
            <person name="Egas C."/>
        </authorList>
    </citation>
    <scope>NUCLEOTIDE SEQUENCE</scope>
    <source>
        <strain evidence="7">ON4</strain>
    </source>
</reference>
<feature type="transmembrane region" description="Helical" evidence="5">
    <location>
        <begin position="12"/>
        <end position="31"/>
    </location>
</feature>
<evidence type="ECO:0000313" key="7">
    <source>
        <dbReference type="EMBL" id="MDJ1372399.1"/>
    </source>
</evidence>
<feature type="transmembrane region" description="Helical" evidence="5">
    <location>
        <begin position="376"/>
        <end position="403"/>
    </location>
</feature>
<accession>A0ABT7CB37</accession>
<dbReference type="PROSITE" id="PS50801">
    <property type="entry name" value="STAS"/>
    <property type="match status" value="1"/>
</dbReference>
<feature type="transmembrane region" description="Helical" evidence="5">
    <location>
        <begin position="343"/>
        <end position="364"/>
    </location>
</feature>
<evidence type="ECO:0000313" key="8">
    <source>
        <dbReference type="Proteomes" id="UP001170379"/>
    </source>
</evidence>